<dbReference type="EMBL" id="JADQDC010000004">
    <property type="protein sequence ID" value="MBF9151021.1"/>
    <property type="molecule type" value="Genomic_DNA"/>
</dbReference>
<dbReference type="Proteomes" id="UP000600799">
    <property type="component" value="Unassembled WGS sequence"/>
</dbReference>
<proteinExistence type="predicted"/>
<feature type="signal peptide" evidence="2">
    <location>
        <begin position="1"/>
        <end position="21"/>
    </location>
</feature>
<reference evidence="3 4" key="1">
    <citation type="submission" date="2020-11" db="EMBL/GenBank/DDBJ databases">
        <title>The genome sequence of Novosphingobium sp. 1Y9A.</title>
        <authorList>
            <person name="Liu Y."/>
        </authorList>
    </citation>
    <scope>NUCLEOTIDE SEQUENCE [LARGE SCALE GENOMIC DNA]</scope>
    <source>
        <strain evidence="3 4">1Y9A</strain>
    </source>
</reference>
<keyword evidence="2" id="KW-0732">Signal</keyword>
<evidence type="ECO:0000256" key="2">
    <source>
        <dbReference type="SAM" id="SignalP"/>
    </source>
</evidence>
<evidence type="ECO:0000256" key="1">
    <source>
        <dbReference type="SAM" id="MobiDB-lite"/>
    </source>
</evidence>
<feature type="compositionally biased region" description="Basic and acidic residues" evidence="1">
    <location>
        <begin position="169"/>
        <end position="180"/>
    </location>
</feature>
<feature type="chain" id="PRO_5047525285" description="DUF4124 domain-containing protein" evidence="2">
    <location>
        <begin position="22"/>
        <end position="193"/>
    </location>
</feature>
<feature type="region of interest" description="Disordered" evidence="1">
    <location>
        <begin position="169"/>
        <end position="193"/>
    </location>
</feature>
<name>A0ABS0HFH9_9SPHN</name>
<evidence type="ECO:0000313" key="4">
    <source>
        <dbReference type="Proteomes" id="UP000600799"/>
    </source>
</evidence>
<gene>
    <name evidence="3" type="ORF">I2488_08390</name>
</gene>
<dbReference type="RefSeq" id="WP_196275337.1">
    <property type="nucleotide sequence ID" value="NZ_JADQDC010000004.1"/>
</dbReference>
<evidence type="ECO:0000313" key="3">
    <source>
        <dbReference type="EMBL" id="MBF9151021.1"/>
    </source>
</evidence>
<accession>A0ABS0HFH9</accession>
<organism evidence="3 4">
    <name type="scientific">Novosphingobium jiangmenense</name>
    <dbReference type="NCBI Taxonomy" id="2791981"/>
    <lineage>
        <taxon>Bacteria</taxon>
        <taxon>Pseudomonadati</taxon>
        <taxon>Pseudomonadota</taxon>
        <taxon>Alphaproteobacteria</taxon>
        <taxon>Sphingomonadales</taxon>
        <taxon>Sphingomonadaceae</taxon>
        <taxon>Novosphingobium</taxon>
    </lineage>
</organism>
<evidence type="ECO:0008006" key="5">
    <source>
        <dbReference type="Google" id="ProtNLM"/>
    </source>
</evidence>
<sequence>MKRLIPAALLLSSAFAAPAFAQGADQPLLDPSGEKVNQLIVYGDDPCPKSEGNTITVCARKDEAERFRIPKPLRDNPNAPVNQAWSQKVRAYETVGNFGTNSCSAVGAGGATGCLTRLIDRAYSEKKNGSDVQFGKLIEEERAKRLQTIDADAAAEQARVEQIEKEYEARLKREREREQAGEQAPGTPAPTQP</sequence>
<protein>
    <recommendedName>
        <fullName evidence="5">DUF4124 domain-containing protein</fullName>
    </recommendedName>
</protein>
<comment type="caution">
    <text evidence="3">The sequence shown here is derived from an EMBL/GenBank/DDBJ whole genome shotgun (WGS) entry which is preliminary data.</text>
</comment>
<keyword evidence="4" id="KW-1185">Reference proteome</keyword>